<accession>A0ACC2F450</accession>
<dbReference type="EMBL" id="CM055762">
    <property type="protein sequence ID" value="KAJ7986118.1"/>
    <property type="molecule type" value="Genomic_DNA"/>
</dbReference>
<evidence type="ECO:0000313" key="1">
    <source>
        <dbReference type="EMBL" id="KAJ7986118.1"/>
    </source>
</evidence>
<proteinExistence type="predicted"/>
<evidence type="ECO:0000313" key="2">
    <source>
        <dbReference type="Proteomes" id="UP001157502"/>
    </source>
</evidence>
<reference evidence="1" key="1">
    <citation type="submission" date="2021-05" db="EMBL/GenBank/DDBJ databases">
        <authorList>
            <person name="Pan Q."/>
            <person name="Jouanno E."/>
            <person name="Zahm M."/>
            <person name="Klopp C."/>
            <person name="Cabau C."/>
            <person name="Louis A."/>
            <person name="Berthelot C."/>
            <person name="Parey E."/>
            <person name="Roest Crollius H."/>
            <person name="Montfort J."/>
            <person name="Robinson-Rechavi M."/>
            <person name="Bouchez O."/>
            <person name="Lampietro C."/>
            <person name="Lopez Roques C."/>
            <person name="Donnadieu C."/>
            <person name="Postlethwait J."/>
            <person name="Bobe J."/>
            <person name="Dillon D."/>
            <person name="Chandos A."/>
            <person name="von Hippel F."/>
            <person name="Guiguen Y."/>
        </authorList>
    </citation>
    <scope>NUCLEOTIDE SEQUENCE</scope>
    <source>
        <strain evidence="1">YG-Jan2019</strain>
    </source>
</reference>
<gene>
    <name evidence="1" type="ORF">DPEC_G00347480</name>
</gene>
<keyword evidence="2" id="KW-1185">Reference proteome</keyword>
<sequence>MYNARTERGTAGVLSYYPRLAGGSSKERPESLTVQNVLTNGSRAGRPSSGPQGGTAVPPIGTFWACSLGEGLSWTQPSPGGGSDGASNHPQNLLGPMAFPDEYRRMESAESLVLSAFTLHRVQGRHVFPEL</sequence>
<comment type="caution">
    <text evidence="1">The sequence shown here is derived from an EMBL/GenBank/DDBJ whole genome shotgun (WGS) entry which is preliminary data.</text>
</comment>
<protein>
    <submittedName>
        <fullName evidence="1">Uncharacterized protein</fullName>
    </submittedName>
</protein>
<name>A0ACC2F450_DALPE</name>
<dbReference type="Proteomes" id="UP001157502">
    <property type="component" value="Chromosome 35"/>
</dbReference>
<organism evidence="1 2">
    <name type="scientific">Dallia pectoralis</name>
    <name type="common">Alaska blackfish</name>
    <dbReference type="NCBI Taxonomy" id="75939"/>
    <lineage>
        <taxon>Eukaryota</taxon>
        <taxon>Metazoa</taxon>
        <taxon>Chordata</taxon>
        <taxon>Craniata</taxon>
        <taxon>Vertebrata</taxon>
        <taxon>Euteleostomi</taxon>
        <taxon>Actinopterygii</taxon>
        <taxon>Neopterygii</taxon>
        <taxon>Teleostei</taxon>
        <taxon>Protacanthopterygii</taxon>
        <taxon>Esociformes</taxon>
        <taxon>Umbridae</taxon>
        <taxon>Dallia</taxon>
    </lineage>
</organism>